<proteinExistence type="predicted"/>
<sequence length="68" mass="7082">MPSKDEVDASLLLLCLLFLLLTPLGRSHFSPLDSANGLASDAGVGDAGTDDGDEDSMARAFDFILLIG</sequence>
<feature type="chain" id="PRO_5015323543" evidence="1">
    <location>
        <begin position="28"/>
        <end position="68"/>
    </location>
</feature>
<dbReference type="Proteomes" id="UP000241890">
    <property type="component" value="Unassembled WGS sequence"/>
</dbReference>
<evidence type="ECO:0000313" key="2">
    <source>
        <dbReference type="EMBL" id="GBG29653.1"/>
    </source>
</evidence>
<comment type="caution">
    <text evidence="2">The sequence shown here is derived from an EMBL/GenBank/DDBJ whole genome shotgun (WGS) entry which is preliminary data.</text>
</comment>
<evidence type="ECO:0000256" key="1">
    <source>
        <dbReference type="SAM" id="SignalP"/>
    </source>
</evidence>
<evidence type="ECO:0000313" key="3">
    <source>
        <dbReference type="Proteomes" id="UP000241890"/>
    </source>
</evidence>
<keyword evidence="1" id="KW-0732">Signal</keyword>
<name>A0A2R5GLZ4_9STRA</name>
<accession>A0A2R5GLZ4</accession>
<dbReference type="InParanoid" id="A0A2R5GLZ4"/>
<dbReference type="AlphaFoldDB" id="A0A2R5GLZ4"/>
<feature type="signal peptide" evidence="1">
    <location>
        <begin position="1"/>
        <end position="27"/>
    </location>
</feature>
<protein>
    <submittedName>
        <fullName evidence="2">Uncharacterized protein</fullName>
    </submittedName>
</protein>
<keyword evidence="3" id="KW-1185">Reference proteome</keyword>
<reference evidence="2 3" key="1">
    <citation type="submission" date="2017-12" db="EMBL/GenBank/DDBJ databases">
        <title>Sequencing, de novo assembly and annotation of complete genome of a new Thraustochytrid species, strain FCC1311.</title>
        <authorList>
            <person name="Sedici K."/>
            <person name="Godart F."/>
            <person name="Aiese Cigliano R."/>
            <person name="Sanseverino W."/>
            <person name="Barakat M."/>
            <person name="Ortet P."/>
            <person name="Marechal E."/>
            <person name="Cagnac O."/>
            <person name="Amato A."/>
        </authorList>
    </citation>
    <scope>NUCLEOTIDE SEQUENCE [LARGE SCALE GENOMIC DNA]</scope>
</reference>
<dbReference type="EMBL" id="BEYU01000063">
    <property type="protein sequence ID" value="GBG29653.1"/>
    <property type="molecule type" value="Genomic_DNA"/>
</dbReference>
<gene>
    <name evidence="2" type="ORF">FCC1311_058742</name>
</gene>
<organism evidence="2 3">
    <name type="scientific">Hondaea fermentalgiana</name>
    <dbReference type="NCBI Taxonomy" id="2315210"/>
    <lineage>
        <taxon>Eukaryota</taxon>
        <taxon>Sar</taxon>
        <taxon>Stramenopiles</taxon>
        <taxon>Bigyra</taxon>
        <taxon>Labyrinthulomycetes</taxon>
        <taxon>Thraustochytrida</taxon>
        <taxon>Thraustochytriidae</taxon>
        <taxon>Hondaea</taxon>
    </lineage>
</organism>